<comment type="caution">
    <text evidence="1">The sequence shown here is derived from an EMBL/GenBank/DDBJ whole genome shotgun (WGS) entry which is preliminary data.</text>
</comment>
<organism evidence="1">
    <name type="scientific">marine sediment metagenome</name>
    <dbReference type="NCBI Taxonomy" id="412755"/>
    <lineage>
        <taxon>unclassified sequences</taxon>
        <taxon>metagenomes</taxon>
        <taxon>ecological metagenomes</taxon>
    </lineage>
</organism>
<dbReference type="EMBL" id="LAZR01064886">
    <property type="protein sequence ID" value="KKK56651.1"/>
    <property type="molecule type" value="Genomic_DNA"/>
</dbReference>
<evidence type="ECO:0000313" key="1">
    <source>
        <dbReference type="EMBL" id="KKK56651.1"/>
    </source>
</evidence>
<dbReference type="AlphaFoldDB" id="A0A0F8Z992"/>
<reference evidence="1" key="1">
    <citation type="journal article" date="2015" name="Nature">
        <title>Complex archaea that bridge the gap between prokaryotes and eukaryotes.</title>
        <authorList>
            <person name="Spang A."/>
            <person name="Saw J.H."/>
            <person name="Jorgensen S.L."/>
            <person name="Zaremba-Niedzwiedzka K."/>
            <person name="Martijn J."/>
            <person name="Lind A.E."/>
            <person name="van Eijk R."/>
            <person name="Schleper C."/>
            <person name="Guy L."/>
            <person name="Ettema T.J."/>
        </authorList>
    </citation>
    <scope>NUCLEOTIDE SEQUENCE</scope>
</reference>
<sequence length="47" mass="5332">MALERPGERLDHQAVDIARLNLLLRAVARRELLPSLEQNIQQGNSLI</sequence>
<feature type="non-terminal residue" evidence="1">
    <location>
        <position position="47"/>
    </location>
</feature>
<gene>
    <name evidence="1" type="ORF">LCGC14_3062400</name>
</gene>
<name>A0A0F8Z992_9ZZZZ</name>
<accession>A0A0F8Z992</accession>
<protein>
    <submittedName>
        <fullName evidence="1">Uncharacterized protein</fullName>
    </submittedName>
</protein>
<proteinExistence type="predicted"/>